<comment type="caution">
    <text evidence="2">The sequence shown here is derived from an EMBL/GenBank/DDBJ whole genome shotgun (WGS) entry which is preliminary data.</text>
</comment>
<dbReference type="AlphaFoldDB" id="A0ABD2Q749"/>
<evidence type="ECO:0000313" key="2">
    <source>
        <dbReference type="EMBL" id="KAL3315012.1"/>
    </source>
</evidence>
<evidence type="ECO:0000256" key="1">
    <source>
        <dbReference type="SAM" id="MobiDB-lite"/>
    </source>
</evidence>
<reference evidence="2 3" key="1">
    <citation type="submission" date="2024-11" db="EMBL/GenBank/DDBJ databases">
        <title>Adaptive evolution of stress response genes in parasites aligns with host niche diversity.</title>
        <authorList>
            <person name="Hahn C."/>
            <person name="Resl P."/>
        </authorList>
    </citation>
    <scope>NUCLEOTIDE SEQUENCE [LARGE SCALE GENOMIC DNA]</scope>
    <source>
        <strain evidence="2">EGGRZ-B1_66</strain>
        <tissue evidence="2">Body</tissue>
    </source>
</reference>
<dbReference type="Proteomes" id="UP001626550">
    <property type="component" value="Unassembled WGS sequence"/>
</dbReference>
<feature type="non-terminal residue" evidence="2">
    <location>
        <position position="680"/>
    </location>
</feature>
<gene>
    <name evidence="2" type="ORF">Ciccas_006355</name>
</gene>
<name>A0ABD2Q749_9PLAT</name>
<keyword evidence="3" id="KW-1185">Reference proteome</keyword>
<dbReference type="EMBL" id="JBJKFK010000848">
    <property type="protein sequence ID" value="KAL3315012.1"/>
    <property type="molecule type" value="Genomic_DNA"/>
</dbReference>
<accession>A0ABD2Q749</accession>
<organism evidence="2 3">
    <name type="scientific">Cichlidogyrus casuarinus</name>
    <dbReference type="NCBI Taxonomy" id="1844966"/>
    <lineage>
        <taxon>Eukaryota</taxon>
        <taxon>Metazoa</taxon>
        <taxon>Spiralia</taxon>
        <taxon>Lophotrochozoa</taxon>
        <taxon>Platyhelminthes</taxon>
        <taxon>Monogenea</taxon>
        <taxon>Monopisthocotylea</taxon>
        <taxon>Dactylogyridea</taxon>
        <taxon>Ancyrocephalidae</taxon>
        <taxon>Cichlidogyrus</taxon>
    </lineage>
</organism>
<proteinExistence type="predicted"/>
<sequence length="680" mass="76615">MEPLGLFLDGLMEKCGCKSSGQSGQCEAHKIRLQKQDLVLVSGDESPSVHVTQEDQLARLTEHVPLHTFKLVLPDILIQLDLAPYSVNLSLKDVEINGRTPLHAQELATCVSKNCSMGQSAIREQILLHTNRFFRTKESPFNQVMSRPTGGQNANFNANSILSWNCYSQLHINVADLSLFIRSAEENFLTFHTRVQFGSRTLIKFESWPLLSYLSMPQTEYLMHLCENTTVSASSQHLPVLKVAFNLFHSYLQVTLDLLSWCQHLVIQPPSLLIDCDNPDNQSTHKDHIPLLFRLSDSTKLRYFETTQSKIFQCSLSGITSLSHPHKTIFSSHPNDDEEMMTGSPARTRPRPYGASEVSSSSISMELAAISNPLKNHMRQERYKSEPVKAYSLGSSELWFSLKQLTHDWYPLLNRASVIVTFEQWQLKLAQSERQTLVISSPTGVLMNKSFWPVCAYKSSPVTTSFNWEEGLLAFPLHAKSGVTASLSLPWQLRASNFRVWLENGDIEVVDWDFDFSLACTPKYRYPPSSDQQSLLSLAWLVHVTPPTAQGIIADFKQRISRSGTSSQLSGCSSSVDKVADCLPRISLWLQVTLSKAMGNIAVPSLQQQIFWSLNETSLLLDVQEKHLLVGCKVGQASIVCVCPRSSKYVPIFGPFQKRIRPTFYEDLELYPPYKCDSTK</sequence>
<feature type="region of interest" description="Disordered" evidence="1">
    <location>
        <begin position="330"/>
        <end position="357"/>
    </location>
</feature>
<evidence type="ECO:0000313" key="3">
    <source>
        <dbReference type="Proteomes" id="UP001626550"/>
    </source>
</evidence>
<protein>
    <submittedName>
        <fullName evidence="2">Uncharacterized protein</fullName>
    </submittedName>
</protein>